<proteinExistence type="predicted"/>
<accession>A0A1F8C564</accession>
<organism evidence="2 3">
    <name type="scientific">Candidatus Woesebacteria bacterium RIFCSPLOWO2_01_FULL_44_14</name>
    <dbReference type="NCBI Taxonomy" id="1802525"/>
    <lineage>
        <taxon>Bacteria</taxon>
        <taxon>Candidatus Woeseibacteriota</taxon>
    </lineage>
</organism>
<name>A0A1F8C564_9BACT</name>
<comment type="caution">
    <text evidence="2">The sequence shown here is derived from an EMBL/GenBank/DDBJ whole genome shotgun (WGS) entry which is preliminary data.</text>
</comment>
<protein>
    <submittedName>
        <fullName evidence="2">Uncharacterized protein</fullName>
    </submittedName>
</protein>
<evidence type="ECO:0000313" key="2">
    <source>
        <dbReference type="EMBL" id="OGM70888.1"/>
    </source>
</evidence>
<dbReference type="AlphaFoldDB" id="A0A1F8C564"/>
<sequence>MDQVPQQQIAPQIPKEPSQIGRYFNEAAAKFNSLTKNLSPRNKKFLGYALIGLVGFAFLVLIMAVIAAATKPKAPQVRPAPTPISGNFAPIENPSRWATDEGVLAIEARLTDIEAQISKTDLTNSTLQPPELDFEVEFTN</sequence>
<keyword evidence="1" id="KW-1133">Transmembrane helix</keyword>
<dbReference type="STRING" id="1802525.A2975_01270"/>
<evidence type="ECO:0000256" key="1">
    <source>
        <dbReference type="SAM" id="Phobius"/>
    </source>
</evidence>
<keyword evidence="1" id="KW-0812">Transmembrane</keyword>
<keyword evidence="1" id="KW-0472">Membrane</keyword>
<feature type="transmembrane region" description="Helical" evidence="1">
    <location>
        <begin position="45"/>
        <end position="69"/>
    </location>
</feature>
<dbReference type="Proteomes" id="UP000178429">
    <property type="component" value="Unassembled WGS sequence"/>
</dbReference>
<reference evidence="2 3" key="1">
    <citation type="journal article" date="2016" name="Nat. Commun.">
        <title>Thousands of microbial genomes shed light on interconnected biogeochemical processes in an aquifer system.</title>
        <authorList>
            <person name="Anantharaman K."/>
            <person name="Brown C.T."/>
            <person name="Hug L.A."/>
            <person name="Sharon I."/>
            <person name="Castelle C.J."/>
            <person name="Probst A.J."/>
            <person name="Thomas B.C."/>
            <person name="Singh A."/>
            <person name="Wilkins M.J."/>
            <person name="Karaoz U."/>
            <person name="Brodie E.L."/>
            <person name="Williams K.H."/>
            <person name="Hubbard S.S."/>
            <person name="Banfield J.F."/>
        </authorList>
    </citation>
    <scope>NUCLEOTIDE SEQUENCE [LARGE SCALE GENOMIC DNA]</scope>
</reference>
<gene>
    <name evidence="2" type="ORF">A2975_01270</name>
</gene>
<dbReference type="EMBL" id="MGHL01000001">
    <property type="protein sequence ID" value="OGM70888.1"/>
    <property type="molecule type" value="Genomic_DNA"/>
</dbReference>
<evidence type="ECO:0000313" key="3">
    <source>
        <dbReference type="Proteomes" id="UP000178429"/>
    </source>
</evidence>